<feature type="compositionally biased region" description="Basic and acidic residues" evidence="2">
    <location>
        <begin position="432"/>
        <end position="449"/>
    </location>
</feature>
<dbReference type="EMBL" id="JBAMIC010000002">
    <property type="protein sequence ID" value="KAK7112796.1"/>
    <property type="molecule type" value="Genomic_DNA"/>
</dbReference>
<feature type="compositionally biased region" description="Basic and acidic residues" evidence="2">
    <location>
        <begin position="108"/>
        <end position="119"/>
    </location>
</feature>
<feature type="compositionally biased region" description="Polar residues" evidence="2">
    <location>
        <begin position="1036"/>
        <end position="1055"/>
    </location>
</feature>
<feature type="compositionally biased region" description="Polar residues" evidence="2">
    <location>
        <begin position="124"/>
        <end position="135"/>
    </location>
</feature>
<dbReference type="Pfam" id="PF16794">
    <property type="entry name" value="fn3_4"/>
    <property type="match status" value="1"/>
</dbReference>
<sequence length="1186" mass="125250">MNVARKSTTKLPQRWQQVKKLPPKEDEGDSGVASADSTDSFQDALMNLKALSGSGSSDNVGSDRSERKDLPTSGPKGKAEALNKDKVVSPSKTNGDERDILDQIDDIVNDKKVTDKEDAADGESASNNNTNSNKDISSDHGSEEEDDVLIINEDGPNEEKDSKSDVVHGTAMDSKQKATPVTALKNPLRIGAKVRSTVNSIMAKLVQTNPDVNNLVSKTKSEGSVDSGGSRTSSPLTVRQDKGNLFDNFDVPDWDSKSPKVSDIKDAKSPRLSSASASTEDAVGKPDEDTCLKNGSGGEKDAAEKTKSDKLPTTEELSQSSDRSITTPTEKLQSDQEESCGLKPVSSADSLNEKLDSKEVVGECEGKSSPSSSQEKGESLEKCEVKVADPVLKGCALKDNSSGVAKRASSPAVVDSPKLTDMDTSVPESEAQDTKPMETAESEPCDKVIPEAAGDASPSVADKTSSEDRKRQHDSRTPESDVDDEDEDEDDDDDDSQPPKRSRLDEVIGKLGERVPLDTDSMENDSFDYEDSATGDADDSPTGDAEESPPGDAEDSPPGDVEDSPTCDAEDSATGTGDAESVEKQSEEINVSVSEEEEEKVSSPESNTIKLSKQELEALVVTTAKAAIERYQSSEILALNRRIEELVQSEEEWRQKAKSLERQVLDLTVLQQRLEKRKAHTAALKSITTRSIGVGVTEDKLKTNTPQKQSGTKTPPATPPPATPVSTLVWTSAGQAAGRLLTSTSTPQLFTPNGGIPATSSIPARNTSVAHLLSQTARMPTAASCAAATRATPPKLSNTMSRPASVTTLSNSAVPMSKGPNPAGMPSTSLVLVNSTPSAVGSKAVTSQLIGTPMVASAPASNQVKIIDLTMEDDGGPKQLAKHVVSGAQVRGMMPQQVVRQLTPMSRGVSGVPSSAILLSSPAGTQVVNTASLQRPGLMQPFQVVTIANASNLRPGSLVTVVSSQAGNMVRQPSLATTLTTTARESAPRLVTQQLPVGMTFAPPGTNSSGVRATSLPPGGTVATVTGARMPVALTTVSQSASRPGQTETVATPATGNRPVHPAPLPPYTSPHTLPADAKAPPPRPGLKISRVKQGIVLSWNMVLPNDCVEIASYQLFAYQETNSTLPLTSLWKKVGDVKALPLPMACTLTQFQDGNKYHFAVRAIDVHGRSGQFSEPSFIYLTKAA</sequence>
<feature type="compositionally biased region" description="Acidic residues" evidence="2">
    <location>
        <begin position="520"/>
        <end position="571"/>
    </location>
</feature>
<feature type="compositionally biased region" description="Polar residues" evidence="2">
    <location>
        <begin position="315"/>
        <end position="331"/>
    </location>
</feature>
<dbReference type="GO" id="GO:0005634">
    <property type="term" value="C:nucleus"/>
    <property type="evidence" value="ECO:0007669"/>
    <property type="project" value="TreeGrafter"/>
</dbReference>
<keyword evidence="5" id="KW-1185">Reference proteome</keyword>
<feature type="coiled-coil region" evidence="1">
    <location>
        <begin position="636"/>
        <end position="677"/>
    </location>
</feature>
<feature type="compositionally biased region" description="Basic and acidic residues" evidence="2">
    <location>
        <begin position="157"/>
        <end position="166"/>
    </location>
</feature>
<dbReference type="PANTHER" id="PTHR23210:SF26">
    <property type="entry name" value="ACTIVATING TRANSCRIPTION FACTOR 7-INTERACTING PROTEIN 1"/>
    <property type="match status" value="1"/>
</dbReference>
<dbReference type="GO" id="GO:0003712">
    <property type="term" value="F:transcription coregulator activity"/>
    <property type="evidence" value="ECO:0007669"/>
    <property type="project" value="TreeGrafter"/>
</dbReference>
<feature type="compositionally biased region" description="Basic and acidic residues" evidence="2">
    <location>
        <begin position="77"/>
        <end position="87"/>
    </location>
</feature>
<feature type="region of interest" description="Disordered" evidence="2">
    <location>
        <begin position="1"/>
        <end position="183"/>
    </location>
</feature>
<evidence type="ECO:0000313" key="5">
    <source>
        <dbReference type="Proteomes" id="UP001374579"/>
    </source>
</evidence>
<feature type="compositionally biased region" description="Basic and acidic residues" evidence="2">
    <location>
        <begin position="298"/>
        <end position="313"/>
    </location>
</feature>
<feature type="compositionally biased region" description="Polar residues" evidence="2">
    <location>
        <begin position="1"/>
        <end position="16"/>
    </location>
</feature>
<name>A0AAN9BUF8_9CAEN</name>
<organism evidence="4 5">
    <name type="scientific">Littorina saxatilis</name>
    <dbReference type="NCBI Taxonomy" id="31220"/>
    <lineage>
        <taxon>Eukaryota</taxon>
        <taxon>Metazoa</taxon>
        <taxon>Spiralia</taxon>
        <taxon>Lophotrochozoa</taxon>
        <taxon>Mollusca</taxon>
        <taxon>Gastropoda</taxon>
        <taxon>Caenogastropoda</taxon>
        <taxon>Littorinimorpha</taxon>
        <taxon>Littorinoidea</taxon>
        <taxon>Littorinidae</taxon>
        <taxon>Littorina</taxon>
    </lineage>
</organism>
<feature type="region of interest" description="Disordered" evidence="2">
    <location>
        <begin position="396"/>
        <end position="608"/>
    </location>
</feature>
<feature type="compositionally biased region" description="Polar residues" evidence="2">
    <location>
        <begin position="703"/>
        <end position="713"/>
    </location>
</feature>
<feature type="region of interest" description="Disordered" evidence="2">
    <location>
        <begin position="1036"/>
        <end position="1084"/>
    </location>
</feature>
<gene>
    <name evidence="4" type="ORF">V1264_012186</name>
</gene>
<feature type="region of interest" description="Disordered" evidence="2">
    <location>
        <begin position="698"/>
        <end position="723"/>
    </location>
</feature>
<reference evidence="4 5" key="1">
    <citation type="submission" date="2024-02" db="EMBL/GenBank/DDBJ databases">
        <title>Chromosome-scale genome assembly of the rough periwinkle Littorina saxatilis.</title>
        <authorList>
            <person name="De Jode A."/>
            <person name="Faria R."/>
            <person name="Formenti G."/>
            <person name="Sims Y."/>
            <person name="Smith T.P."/>
            <person name="Tracey A."/>
            <person name="Wood J.M.D."/>
            <person name="Zagrodzka Z.B."/>
            <person name="Johannesson K."/>
            <person name="Butlin R.K."/>
            <person name="Leder E.H."/>
        </authorList>
    </citation>
    <scope>NUCLEOTIDE SEQUENCE [LARGE SCALE GENOMIC DNA]</scope>
    <source>
        <strain evidence="4">Snail1</strain>
        <tissue evidence="4">Muscle</tissue>
    </source>
</reference>
<feature type="compositionally biased region" description="Polar residues" evidence="2">
    <location>
        <begin position="207"/>
        <end position="237"/>
    </location>
</feature>
<protein>
    <recommendedName>
        <fullName evidence="3">Fibronectin type-III domain-containing protein</fullName>
    </recommendedName>
</protein>
<feature type="compositionally biased region" description="Basic and acidic residues" evidence="2">
    <location>
        <begin position="61"/>
        <end position="70"/>
    </location>
</feature>
<dbReference type="PANTHER" id="PTHR23210">
    <property type="entry name" value="ACTIVATING TRANSCRIPTION FACTOR 7 INTERACTING PROTEIN"/>
    <property type="match status" value="1"/>
</dbReference>
<dbReference type="AlphaFoldDB" id="A0AAN9BUF8"/>
<comment type="caution">
    <text evidence="4">The sequence shown here is derived from an EMBL/GenBank/DDBJ whole genome shotgun (WGS) entry which is preliminary data.</text>
</comment>
<dbReference type="InterPro" id="IPR003961">
    <property type="entry name" value="FN3_dom"/>
</dbReference>
<feature type="compositionally biased region" description="Basic and acidic residues" evidence="2">
    <location>
        <begin position="464"/>
        <end position="479"/>
    </location>
</feature>
<feature type="domain" description="Fibronectin type-III" evidence="3">
    <location>
        <begin position="1081"/>
        <end position="1186"/>
    </location>
</feature>
<feature type="region of interest" description="Disordered" evidence="2">
    <location>
        <begin position="207"/>
        <end position="381"/>
    </location>
</feature>
<keyword evidence="1" id="KW-0175">Coiled coil</keyword>
<feature type="compositionally biased region" description="Basic and acidic residues" evidence="2">
    <location>
        <begin position="254"/>
        <end position="269"/>
    </location>
</feature>
<dbReference type="InterPro" id="IPR036116">
    <property type="entry name" value="FN3_sf"/>
</dbReference>
<evidence type="ECO:0000256" key="1">
    <source>
        <dbReference type="SAM" id="Coils"/>
    </source>
</evidence>
<dbReference type="InterPro" id="IPR056565">
    <property type="entry name" value="Fn3_ATF7IP"/>
</dbReference>
<proteinExistence type="predicted"/>
<feature type="compositionally biased region" description="Acidic residues" evidence="2">
    <location>
        <begin position="480"/>
        <end position="496"/>
    </location>
</feature>
<dbReference type="Proteomes" id="UP001374579">
    <property type="component" value="Unassembled WGS sequence"/>
</dbReference>
<dbReference type="GO" id="GO:0005667">
    <property type="term" value="C:transcription regulator complex"/>
    <property type="evidence" value="ECO:0007669"/>
    <property type="project" value="TreeGrafter"/>
</dbReference>
<evidence type="ECO:0000256" key="2">
    <source>
        <dbReference type="SAM" id="MobiDB-lite"/>
    </source>
</evidence>
<dbReference type="GO" id="GO:0006355">
    <property type="term" value="P:regulation of DNA-templated transcription"/>
    <property type="evidence" value="ECO:0007669"/>
    <property type="project" value="TreeGrafter"/>
</dbReference>
<evidence type="ECO:0000313" key="4">
    <source>
        <dbReference type="EMBL" id="KAK7112796.1"/>
    </source>
</evidence>
<feature type="compositionally biased region" description="Basic and acidic residues" evidence="2">
    <location>
        <begin position="502"/>
        <end position="517"/>
    </location>
</feature>
<dbReference type="InterPro" id="IPR013783">
    <property type="entry name" value="Ig-like_fold"/>
</dbReference>
<dbReference type="Gene3D" id="2.60.40.10">
    <property type="entry name" value="Immunoglobulins"/>
    <property type="match status" value="1"/>
</dbReference>
<feature type="compositionally biased region" description="Basic and acidic residues" evidence="2">
    <location>
        <begin position="282"/>
        <end position="291"/>
    </location>
</feature>
<dbReference type="SUPFAM" id="SSF49265">
    <property type="entry name" value="Fibronectin type III"/>
    <property type="match status" value="1"/>
</dbReference>
<evidence type="ECO:0000259" key="3">
    <source>
        <dbReference type="PROSITE" id="PS50853"/>
    </source>
</evidence>
<feature type="compositionally biased region" description="Basic and acidic residues" evidence="2">
    <location>
        <begin position="351"/>
        <end position="366"/>
    </location>
</feature>
<dbReference type="PROSITE" id="PS50853">
    <property type="entry name" value="FN3"/>
    <property type="match status" value="1"/>
</dbReference>
<dbReference type="InterPro" id="IPR026085">
    <property type="entry name" value="ATF7-int"/>
</dbReference>
<accession>A0AAN9BUF8</accession>